<protein>
    <submittedName>
        <fullName evidence="3">Alpha/beta fold hydrolase</fullName>
    </submittedName>
</protein>
<sequence>MKYPDKQAFGAHSPSTGYSDAAKTAVQQTTLRVKEMHGAIADQTFDVLRRIPLISWPAQLVQVTHDVISSGVYAVIHHGSGGLLEAAALMEKHHTGFSSGKPPGRFASGLHSALNGAFGDHLAASNSVLAINMAIQVNGAVVPLATDALRMAFPEAGQRLCVFIHGLGCDEHCWDPDEGSAESASHFGRQLEAELTYTPIYLRYNSGLPIAENCARLAVLLDDLLAAWPQPASELVIIGHSMGGLIALGACDQATASGMHWPQSTRMLICLGSPHLGSPVERLGHLANSALNLTKITAPLGKIAAARSQGVKDLRHGPGAAQAPSESPSIAFRFVGASLAKNGDHPFGKFFGDGLVPLSSAIAHQIDGDVQSATFGKLGHMGLLNDSRVYRQIREWLAAPGDARIPAES</sequence>
<keyword evidence="3" id="KW-0378">Hydrolase</keyword>
<evidence type="ECO:0000313" key="3">
    <source>
        <dbReference type="EMBL" id="MBK7953378.1"/>
    </source>
</evidence>
<name>A0A935T5J1_9PROT</name>
<gene>
    <name evidence="3" type="ORF">IPK02_05070</name>
</gene>
<dbReference type="InterPro" id="IPR012908">
    <property type="entry name" value="PGAP1-ab_dom-like"/>
</dbReference>
<organism evidence="3 4">
    <name type="scientific">Candidatus Accumulibacter affinis</name>
    <dbReference type="NCBI Taxonomy" id="2954384"/>
    <lineage>
        <taxon>Bacteria</taxon>
        <taxon>Pseudomonadati</taxon>
        <taxon>Pseudomonadota</taxon>
        <taxon>Betaproteobacteria</taxon>
        <taxon>Candidatus Accumulibacter</taxon>
    </lineage>
</organism>
<accession>A0A935T5J1</accession>
<dbReference type="EMBL" id="JADJOT010000004">
    <property type="protein sequence ID" value="MBK7953378.1"/>
    <property type="molecule type" value="Genomic_DNA"/>
</dbReference>
<dbReference type="Proteomes" id="UP000706151">
    <property type="component" value="Unassembled WGS sequence"/>
</dbReference>
<proteinExistence type="predicted"/>
<evidence type="ECO:0000256" key="1">
    <source>
        <dbReference type="SAM" id="MobiDB-lite"/>
    </source>
</evidence>
<comment type="caution">
    <text evidence="3">The sequence shown here is derived from an EMBL/GenBank/DDBJ whole genome shotgun (WGS) entry which is preliminary data.</text>
</comment>
<dbReference type="Gene3D" id="3.40.50.1820">
    <property type="entry name" value="alpha/beta hydrolase"/>
    <property type="match status" value="1"/>
</dbReference>
<reference evidence="3 4" key="1">
    <citation type="submission" date="2020-10" db="EMBL/GenBank/DDBJ databases">
        <title>Connecting structure to function with the recovery of over 1000 high-quality activated sludge metagenome-assembled genomes encoding full-length rRNA genes using long-read sequencing.</title>
        <authorList>
            <person name="Singleton C.M."/>
            <person name="Petriglieri F."/>
            <person name="Kristensen J.M."/>
            <person name="Kirkegaard R.H."/>
            <person name="Michaelsen T.Y."/>
            <person name="Andersen M.H."/>
            <person name="Karst S.M."/>
            <person name="Dueholm M.S."/>
            <person name="Nielsen P.H."/>
            <person name="Albertsen M."/>
        </authorList>
    </citation>
    <scope>NUCLEOTIDE SEQUENCE [LARGE SCALE GENOMIC DNA]</scope>
    <source>
        <strain evidence="3">Fred_18-Q3-R57-64_BAT3C.720</strain>
    </source>
</reference>
<dbReference type="InterPro" id="IPR029058">
    <property type="entry name" value="AB_hydrolase_fold"/>
</dbReference>
<dbReference type="GO" id="GO:0016788">
    <property type="term" value="F:hydrolase activity, acting on ester bonds"/>
    <property type="evidence" value="ECO:0007669"/>
    <property type="project" value="InterPro"/>
</dbReference>
<evidence type="ECO:0000259" key="2">
    <source>
        <dbReference type="Pfam" id="PF07819"/>
    </source>
</evidence>
<dbReference type="SUPFAM" id="SSF53474">
    <property type="entry name" value="alpha/beta-Hydrolases"/>
    <property type="match status" value="1"/>
</dbReference>
<evidence type="ECO:0000313" key="4">
    <source>
        <dbReference type="Proteomes" id="UP000706151"/>
    </source>
</evidence>
<feature type="domain" description="GPI inositol-deacylase PGAP1-like alpha/beta" evidence="2">
    <location>
        <begin position="229"/>
        <end position="281"/>
    </location>
</feature>
<dbReference type="Pfam" id="PF07819">
    <property type="entry name" value="PGAP1"/>
    <property type="match status" value="1"/>
</dbReference>
<feature type="region of interest" description="Disordered" evidence="1">
    <location>
        <begin position="1"/>
        <end position="21"/>
    </location>
</feature>
<dbReference type="AlphaFoldDB" id="A0A935T5J1"/>